<dbReference type="EMBL" id="MT144216">
    <property type="protein sequence ID" value="QJA50760.1"/>
    <property type="molecule type" value="Genomic_DNA"/>
</dbReference>
<sequence>MNQLEQKALRLLQSGMSRDDVETKLGYEFMVYRDSLTGEIHHVSQWKPKCKSCFNA</sequence>
<evidence type="ECO:0000313" key="3">
    <source>
        <dbReference type="EMBL" id="QJA83438.1"/>
    </source>
</evidence>
<gene>
    <name evidence="3" type="ORF">MM415A00288_0058</name>
    <name evidence="2" type="ORF">MM415B00628_0030</name>
    <name evidence="1" type="ORF">TM448A01891_0007</name>
</gene>
<accession>A0A6H1ZU77</accession>
<evidence type="ECO:0000313" key="1">
    <source>
        <dbReference type="EMBL" id="QJA50760.1"/>
    </source>
</evidence>
<evidence type="ECO:0000313" key="2">
    <source>
        <dbReference type="EMBL" id="QJA63412.1"/>
    </source>
</evidence>
<dbReference type="EMBL" id="MT142510">
    <property type="protein sequence ID" value="QJA83438.1"/>
    <property type="molecule type" value="Genomic_DNA"/>
</dbReference>
<reference evidence="1" key="1">
    <citation type="submission" date="2020-03" db="EMBL/GenBank/DDBJ databases">
        <title>The deep terrestrial virosphere.</title>
        <authorList>
            <person name="Holmfeldt K."/>
            <person name="Nilsson E."/>
            <person name="Simone D."/>
            <person name="Lopez-Fernandez M."/>
            <person name="Wu X."/>
            <person name="de Brujin I."/>
            <person name="Lundin D."/>
            <person name="Andersson A."/>
            <person name="Bertilsson S."/>
            <person name="Dopson M."/>
        </authorList>
    </citation>
    <scope>NUCLEOTIDE SEQUENCE</scope>
    <source>
        <strain evidence="3">MM415A00288</strain>
        <strain evidence="2">MM415B00628</strain>
        <strain evidence="1">TM448A01891</strain>
    </source>
</reference>
<name>A0A6H1ZU77_9ZZZZ</name>
<protein>
    <submittedName>
        <fullName evidence="1">Uncharacterized protein</fullName>
    </submittedName>
</protein>
<organism evidence="1">
    <name type="scientific">viral metagenome</name>
    <dbReference type="NCBI Taxonomy" id="1070528"/>
    <lineage>
        <taxon>unclassified sequences</taxon>
        <taxon>metagenomes</taxon>
        <taxon>organismal metagenomes</taxon>
    </lineage>
</organism>
<proteinExistence type="predicted"/>
<dbReference type="AlphaFoldDB" id="A0A6H1ZU77"/>
<dbReference type="EMBL" id="MT141496">
    <property type="protein sequence ID" value="QJA63412.1"/>
    <property type="molecule type" value="Genomic_DNA"/>
</dbReference>